<dbReference type="Gene3D" id="3.60.21.10">
    <property type="match status" value="1"/>
</dbReference>
<evidence type="ECO:0000256" key="4">
    <source>
        <dbReference type="ARBA" id="ARBA00022801"/>
    </source>
</evidence>
<accession>A0A2W2B7G0</accession>
<evidence type="ECO:0000313" key="9">
    <source>
        <dbReference type="Proteomes" id="UP000248745"/>
    </source>
</evidence>
<feature type="binding site" evidence="6">
    <location>
        <position position="90"/>
    </location>
    <ligand>
        <name>Fe cation</name>
        <dbReference type="ChEBI" id="CHEBI:24875"/>
        <label>1</label>
    </ligand>
</feature>
<feature type="binding site" evidence="6">
    <location>
        <position position="90"/>
    </location>
    <ligand>
        <name>Fe cation</name>
        <dbReference type="ChEBI" id="CHEBI:24875"/>
        <label>2</label>
    </ligand>
</feature>
<dbReference type="GO" id="GO:0046872">
    <property type="term" value="F:metal ion binding"/>
    <property type="evidence" value="ECO:0007669"/>
    <property type="project" value="UniProtKB-KW"/>
</dbReference>
<dbReference type="PANTHER" id="PTHR10161:SF14">
    <property type="entry name" value="TARTRATE-RESISTANT ACID PHOSPHATASE TYPE 5"/>
    <property type="match status" value="1"/>
</dbReference>
<feature type="binding site" evidence="6">
    <location>
        <position position="57"/>
    </location>
    <ligand>
        <name>Fe cation</name>
        <dbReference type="ChEBI" id="CHEBI:24875"/>
        <label>1</label>
    </ligand>
</feature>
<evidence type="ECO:0000256" key="2">
    <source>
        <dbReference type="ARBA" id="ARBA00012646"/>
    </source>
</evidence>
<name>A0A2W2B7G0_9BACT</name>
<reference evidence="8 9" key="1">
    <citation type="submission" date="2018-06" db="EMBL/GenBank/DDBJ databases">
        <title>Mucibacter soli gen. nov., sp. nov., a new member of the family Chitinophagaceae producing mucin.</title>
        <authorList>
            <person name="Kim M.-K."/>
            <person name="Park S."/>
            <person name="Kim T.-S."/>
            <person name="Joung Y."/>
            <person name="Han J.-H."/>
            <person name="Kim S.B."/>
        </authorList>
    </citation>
    <scope>NUCLEOTIDE SEQUENCE [LARGE SCALE GENOMIC DNA]</scope>
    <source>
        <strain evidence="8 9">R1-15</strain>
    </source>
</reference>
<feature type="binding site" evidence="6">
    <location>
        <position position="93"/>
    </location>
    <ligand>
        <name>Fe cation</name>
        <dbReference type="ChEBI" id="CHEBI:24875"/>
        <label>1</label>
    </ligand>
</feature>
<keyword evidence="6" id="KW-0479">Metal-binding</keyword>
<comment type="cofactor">
    <cofactor evidence="6">
        <name>Fe cation</name>
        <dbReference type="ChEBI" id="CHEBI:24875"/>
    </cofactor>
    <text evidence="6">Binds 2 iron ions per subunit.</text>
</comment>
<feature type="domain" description="Calcineurin-like phosphoesterase" evidence="7">
    <location>
        <begin position="51"/>
        <end position="259"/>
    </location>
</feature>
<keyword evidence="3" id="KW-0732">Signal</keyword>
<dbReference type="InterPro" id="IPR024927">
    <property type="entry name" value="Acid_PPase"/>
</dbReference>
<proteinExistence type="predicted"/>
<dbReference type="SUPFAM" id="SSF56300">
    <property type="entry name" value="Metallo-dependent phosphatases"/>
    <property type="match status" value="1"/>
</dbReference>
<feature type="binding site" evidence="6">
    <location>
        <position position="258"/>
    </location>
    <ligand>
        <name>Fe cation</name>
        <dbReference type="ChEBI" id="CHEBI:24875"/>
        <label>1</label>
    </ligand>
</feature>
<feature type="binding site" evidence="6">
    <location>
        <position position="256"/>
    </location>
    <ligand>
        <name>Fe cation</name>
        <dbReference type="ChEBI" id="CHEBI:24875"/>
        <label>2</label>
    </ligand>
</feature>
<feature type="binding site" evidence="6">
    <location>
        <position position="220"/>
    </location>
    <ligand>
        <name>Fe cation</name>
        <dbReference type="ChEBI" id="CHEBI:24875"/>
        <label>2</label>
    </ligand>
</feature>
<dbReference type="AlphaFoldDB" id="A0A2W2B7G0"/>
<keyword evidence="5 6" id="KW-0408">Iron</keyword>
<keyword evidence="4 5" id="KW-0378">Hydrolase</keyword>
<dbReference type="EC" id="3.1.3.2" evidence="2 5"/>
<protein>
    <recommendedName>
        <fullName evidence="2 5">acid phosphatase</fullName>
        <ecNumber evidence="2 5">3.1.3.2</ecNumber>
    </recommendedName>
</protein>
<dbReference type="InterPro" id="IPR051558">
    <property type="entry name" value="Metallophosphoesterase_PAP"/>
</dbReference>
<sequence length="329" mass="37219">MRPVLNWFRKKQSMIPKQIFRNLLPALAGAAFFTACHSTNKTAHQSKDGFSFFVLGDWGNKGGGSQIPVANEMITQSAAYKPSMILTVGDNFYEDGVKDLQDEHWQLSYENVYKDLTKKCAWYVALGNHDYRGNVDAELQYHTVNPNWNMPARYYTFVKNISDKVKVRFIVLDTDPYADSYYTDPKYKGVFAGQDTAAQTRWVKETLAASKEQWKIVIGHHPVYCLKPKAGEIESLKKAMEPLFKEYGVQAYICGHDHIMQYHTPAGKTGYIISGAGAKPTPKEKQKESFTAFTAGVPAFTAITMTEKELQFNFIDTTGTIVYHNSIKQ</sequence>
<evidence type="ECO:0000256" key="1">
    <source>
        <dbReference type="ARBA" id="ARBA00000032"/>
    </source>
</evidence>
<gene>
    <name evidence="8" type="ORF">DN068_14745</name>
</gene>
<organism evidence="8 9">
    <name type="scientific">Taibaiella soli</name>
    <dbReference type="NCBI Taxonomy" id="1649169"/>
    <lineage>
        <taxon>Bacteria</taxon>
        <taxon>Pseudomonadati</taxon>
        <taxon>Bacteroidota</taxon>
        <taxon>Chitinophagia</taxon>
        <taxon>Chitinophagales</taxon>
        <taxon>Chitinophagaceae</taxon>
        <taxon>Taibaiella</taxon>
    </lineage>
</organism>
<keyword evidence="9" id="KW-1185">Reference proteome</keyword>
<evidence type="ECO:0000256" key="5">
    <source>
        <dbReference type="PIRNR" id="PIRNR000898"/>
    </source>
</evidence>
<dbReference type="InterPro" id="IPR004843">
    <property type="entry name" value="Calcineurin-like_PHP"/>
</dbReference>
<dbReference type="GO" id="GO:0003993">
    <property type="term" value="F:acid phosphatase activity"/>
    <property type="evidence" value="ECO:0007669"/>
    <property type="project" value="UniProtKB-UniRule"/>
</dbReference>
<evidence type="ECO:0000256" key="3">
    <source>
        <dbReference type="ARBA" id="ARBA00022729"/>
    </source>
</evidence>
<dbReference type="Pfam" id="PF00149">
    <property type="entry name" value="Metallophos"/>
    <property type="match status" value="1"/>
</dbReference>
<dbReference type="PANTHER" id="PTHR10161">
    <property type="entry name" value="TARTRATE-RESISTANT ACID PHOSPHATASE TYPE 5"/>
    <property type="match status" value="1"/>
</dbReference>
<evidence type="ECO:0000313" key="8">
    <source>
        <dbReference type="EMBL" id="PZF72189.1"/>
    </source>
</evidence>
<evidence type="ECO:0000259" key="7">
    <source>
        <dbReference type="Pfam" id="PF00149"/>
    </source>
</evidence>
<dbReference type="InterPro" id="IPR029052">
    <property type="entry name" value="Metallo-depent_PP-like"/>
</dbReference>
<dbReference type="EMBL" id="QKTW01000019">
    <property type="protein sequence ID" value="PZF72189.1"/>
    <property type="molecule type" value="Genomic_DNA"/>
</dbReference>
<dbReference type="Proteomes" id="UP000248745">
    <property type="component" value="Unassembled WGS sequence"/>
</dbReference>
<comment type="catalytic activity">
    <reaction evidence="1 5">
        <text>a phosphate monoester + H2O = an alcohol + phosphate</text>
        <dbReference type="Rhea" id="RHEA:15017"/>
        <dbReference type="ChEBI" id="CHEBI:15377"/>
        <dbReference type="ChEBI" id="CHEBI:30879"/>
        <dbReference type="ChEBI" id="CHEBI:43474"/>
        <dbReference type="ChEBI" id="CHEBI:67140"/>
        <dbReference type="EC" id="3.1.3.2"/>
    </reaction>
</comment>
<evidence type="ECO:0000256" key="6">
    <source>
        <dbReference type="PIRSR" id="PIRSR000898-1"/>
    </source>
</evidence>
<comment type="caution">
    <text evidence="8">The sequence shown here is derived from an EMBL/GenBank/DDBJ whole genome shotgun (WGS) entry which is preliminary data.</text>
</comment>
<dbReference type="PIRSF" id="PIRSF000898">
    <property type="entry name" value="Acid_Ptase_5"/>
    <property type="match status" value="1"/>
</dbReference>
<feature type="binding site" evidence="6">
    <location>
        <position position="128"/>
    </location>
    <ligand>
        <name>Fe cation</name>
        <dbReference type="ChEBI" id="CHEBI:24875"/>
        <label>2</label>
    </ligand>
</feature>